<organism evidence="1 2">
    <name type="scientific">Papaver atlanticum</name>
    <dbReference type="NCBI Taxonomy" id="357466"/>
    <lineage>
        <taxon>Eukaryota</taxon>
        <taxon>Viridiplantae</taxon>
        <taxon>Streptophyta</taxon>
        <taxon>Embryophyta</taxon>
        <taxon>Tracheophyta</taxon>
        <taxon>Spermatophyta</taxon>
        <taxon>Magnoliopsida</taxon>
        <taxon>Ranunculales</taxon>
        <taxon>Papaveraceae</taxon>
        <taxon>Papaveroideae</taxon>
        <taxon>Papaver</taxon>
    </lineage>
</organism>
<comment type="caution">
    <text evidence="1">The sequence shown here is derived from an EMBL/GenBank/DDBJ whole genome shotgun (WGS) entry which is preliminary data.</text>
</comment>
<keyword evidence="2" id="KW-1185">Reference proteome</keyword>
<sequence length="135" mass="14817">MFVADSVLLSPRISEQEAAMSYDCKVKVCYSEMGMLGDGLKRSKASLCFRAAQSVRVTTECKMETTMRDDGQVVNVIDTPGSYCFTSMGCTCCSSKLGVREYKCVSVDALVTEMLKVACARYLIFSGHTTTLGRR</sequence>
<dbReference type="Proteomes" id="UP001202328">
    <property type="component" value="Unassembled WGS sequence"/>
</dbReference>
<evidence type="ECO:0000313" key="1">
    <source>
        <dbReference type="EMBL" id="KAI3853751.1"/>
    </source>
</evidence>
<dbReference type="EMBL" id="JAJJMB010015535">
    <property type="protein sequence ID" value="KAI3853751.1"/>
    <property type="molecule type" value="Genomic_DNA"/>
</dbReference>
<accession>A0AAD4S1R5</accession>
<evidence type="ECO:0000313" key="2">
    <source>
        <dbReference type="Proteomes" id="UP001202328"/>
    </source>
</evidence>
<protein>
    <submittedName>
        <fullName evidence="1">Uncharacterized protein</fullName>
    </submittedName>
</protein>
<dbReference type="AlphaFoldDB" id="A0AAD4S1R5"/>
<gene>
    <name evidence="1" type="ORF">MKW98_025268</name>
</gene>
<proteinExistence type="predicted"/>
<name>A0AAD4S1R5_9MAGN</name>
<reference evidence="1" key="1">
    <citation type="submission" date="2022-04" db="EMBL/GenBank/DDBJ databases">
        <title>A functionally conserved STORR gene fusion in Papaver species that diverged 16.8 million years ago.</title>
        <authorList>
            <person name="Catania T."/>
        </authorList>
    </citation>
    <scope>NUCLEOTIDE SEQUENCE</scope>
    <source>
        <strain evidence="1">S-188037</strain>
    </source>
</reference>